<feature type="binding site" evidence="2">
    <location>
        <begin position="99"/>
        <end position="100"/>
    </location>
    <ligand>
        <name>substrate</name>
    </ligand>
</feature>
<dbReference type="PIRSF" id="PIRSF001220">
    <property type="entry name" value="L-ASNase_gatD"/>
    <property type="match status" value="1"/>
</dbReference>
<evidence type="ECO:0000256" key="1">
    <source>
        <dbReference type="PIRSR" id="PIRSR001220-1"/>
    </source>
</evidence>
<feature type="domain" description="L-asparaginase N-terminal" evidence="3">
    <location>
        <begin position="17"/>
        <end position="109"/>
    </location>
</feature>
<dbReference type="PRINTS" id="PR00139">
    <property type="entry name" value="ASNGLNASE"/>
</dbReference>
<keyword evidence="5" id="KW-1185">Reference proteome</keyword>
<accession>A0AAE1AWV9</accession>
<dbReference type="InterPro" id="IPR037152">
    <property type="entry name" value="L-asparaginase_N_sf"/>
</dbReference>
<proteinExistence type="predicted"/>
<dbReference type="EMBL" id="JAWDGP010001042">
    <property type="protein sequence ID" value="KAK3795518.1"/>
    <property type="molecule type" value="Genomic_DNA"/>
</dbReference>
<evidence type="ECO:0000313" key="5">
    <source>
        <dbReference type="Proteomes" id="UP001283361"/>
    </source>
</evidence>
<evidence type="ECO:0000259" key="3">
    <source>
        <dbReference type="Pfam" id="PF00710"/>
    </source>
</evidence>
<dbReference type="Gene3D" id="3.40.50.1170">
    <property type="entry name" value="L-asparaginase, N-terminal domain"/>
    <property type="match status" value="1"/>
</dbReference>
<evidence type="ECO:0000256" key="2">
    <source>
        <dbReference type="PIRSR" id="PIRSR001220-2"/>
    </source>
</evidence>
<dbReference type="Proteomes" id="UP001283361">
    <property type="component" value="Unassembled WGS sequence"/>
</dbReference>
<comment type="caution">
    <text evidence="4">The sequence shown here is derived from an EMBL/GenBank/DDBJ whole genome shotgun (WGS) entry which is preliminary data.</text>
</comment>
<dbReference type="Pfam" id="PF00710">
    <property type="entry name" value="Asparaginase"/>
    <property type="match status" value="1"/>
</dbReference>
<name>A0AAE1AWV9_9GAST</name>
<dbReference type="InterPro" id="IPR027474">
    <property type="entry name" value="L-asparaginase_N"/>
</dbReference>
<reference evidence="4" key="1">
    <citation type="journal article" date="2023" name="G3 (Bethesda)">
        <title>A reference genome for the long-term kleptoplast-retaining sea slug Elysia crispata morphotype clarki.</title>
        <authorList>
            <person name="Eastman K.E."/>
            <person name="Pendleton A.L."/>
            <person name="Shaikh M.A."/>
            <person name="Suttiyut T."/>
            <person name="Ogas R."/>
            <person name="Tomko P."/>
            <person name="Gavelis G."/>
            <person name="Widhalm J.R."/>
            <person name="Wisecaver J.H."/>
        </authorList>
    </citation>
    <scope>NUCLEOTIDE SEQUENCE</scope>
    <source>
        <strain evidence="4">ECLA1</strain>
    </source>
</reference>
<dbReference type="InterPro" id="IPR006034">
    <property type="entry name" value="Asparaginase/glutaminase-like"/>
</dbReference>
<dbReference type="SUPFAM" id="SSF53774">
    <property type="entry name" value="Glutaminase/Asparaginase"/>
    <property type="match status" value="1"/>
</dbReference>
<organism evidence="4 5">
    <name type="scientific">Elysia crispata</name>
    <name type="common">lettuce slug</name>
    <dbReference type="NCBI Taxonomy" id="231223"/>
    <lineage>
        <taxon>Eukaryota</taxon>
        <taxon>Metazoa</taxon>
        <taxon>Spiralia</taxon>
        <taxon>Lophotrochozoa</taxon>
        <taxon>Mollusca</taxon>
        <taxon>Gastropoda</taxon>
        <taxon>Heterobranchia</taxon>
        <taxon>Euthyneura</taxon>
        <taxon>Panpulmonata</taxon>
        <taxon>Sacoglossa</taxon>
        <taxon>Placobranchoidea</taxon>
        <taxon>Plakobranchidae</taxon>
        <taxon>Elysia</taxon>
    </lineage>
</organism>
<dbReference type="PIRSF" id="PIRSF500176">
    <property type="entry name" value="L_ASNase"/>
    <property type="match status" value="1"/>
</dbReference>
<dbReference type="InterPro" id="IPR036152">
    <property type="entry name" value="Asp/glu_Ase-like_sf"/>
</dbReference>
<protein>
    <recommendedName>
        <fullName evidence="3">L-asparaginase N-terminal domain-containing protein</fullName>
    </recommendedName>
</protein>
<gene>
    <name evidence="4" type="ORF">RRG08_064809</name>
</gene>
<dbReference type="AlphaFoldDB" id="A0AAE1AWV9"/>
<sequence>MSAPNSRKSRSSSCGDVLILQTGGTIDKSYPQRPGAYGFEICDMCCLAEITLFAVLNLEVSEIFEESLHVFCNSLTLREDILRYVVEANEQLVLITHGTDTMSETAQYLVRAGVGQGFDFGPGVGEKVSFGLMVVS</sequence>
<evidence type="ECO:0000313" key="4">
    <source>
        <dbReference type="EMBL" id="KAK3795518.1"/>
    </source>
</evidence>
<feature type="binding site" evidence="2">
    <location>
        <position position="74"/>
    </location>
    <ligand>
        <name>substrate</name>
    </ligand>
</feature>
<feature type="active site" description="O-isoaspartyl threonine intermediate" evidence="1">
    <location>
        <position position="25"/>
    </location>
</feature>